<dbReference type="RefSeq" id="WP_171815881.1">
    <property type="nucleotide sequence ID" value="NZ_HG966617.1"/>
</dbReference>
<evidence type="ECO:0000259" key="1">
    <source>
        <dbReference type="Pfam" id="PF12680"/>
    </source>
</evidence>
<dbReference type="STRING" id="1458461.BN1012_Phect1804"/>
<dbReference type="EMBL" id="HG966617">
    <property type="protein sequence ID" value="CDO60018.1"/>
    <property type="molecule type" value="Genomic_DNA"/>
</dbReference>
<dbReference type="KEGG" id="pect:BN1012_Phect1804"/>
<dbReference type="Pfam" id="PF12680">
    <property type="entry name" value="SnoaL_2"/>
    <property type="match status" value="1"/>
</dbReference>
<dbReference type="AlphaFoldDB" id="X5M975"/>
<dbReference type="Gene3D" id="3.10.450.50">
    <property type="match status" value="1"/>
</dbReference>
<dbReference type="Proteomes" id="UP000032160">
    <property type="component" value="Chromosome I"/>
</dbReference>
<gene>
    <name evidence="2" type="ORF">BN1012_Phect1804</name>
</gene>
<evidence type="ECO:0000313" key="2">
    <source>
        <dbReference type="EMBL" id="CDO60018.1"/>
    </source>
</evidence>
<dbReference type="HOGENOM" id="CLU_1822098_0_0_5"/>
<accession>X5M975</accession>
<dbReference type="InterPro" id="IPR032710">
    <property type="entry name" value="NTF2-like_dom_sf"/>
</dbReference>
<feature type="domain" description="SnoaL-like" evidence="1">
    <location>
        <begin position="14"/>
        <end position="118"/>
    </location>
</feature>
<proteinExistence type="predicted"/>
<organism evidence="2 3">
    <name type="scientific">Candidatus Phaeomarinibacter ectocarpi</name>
    <dbReference type="NCBI Taxonomy" id="1458461"/>
    <lineage>
        <taxon>Bacteria</taxon>
        <taxon>Pseudomonadati</taxon>
        <taxon>Pseudomonadota</taxon>
        <taxon>Alphaproteobacteria</taxon>
        <taxon>Hyphomicrobiales</taxon>
        <taxon>Parvibaculaceae</taxon>
        <taxon>Candidatus Phaeomarinibacter</taxon>
    </lineage>
</organism>
<sequence>MTLLSKFAAQHIAFENAYKTGDWDGLRPFFTPDCTYEVMNISFHCVVEGLDAVLHGFDLATKRFDKKCDRTIGIDASIHEEGNRVMIHSGLRFVHNESPPIESRFWEIATYRDGRINRLLDIYDPGNSERFDRWMASWGKGLDPRYIIG</sequence>
<protein>
    <recommendedName>
        <fullName evidence="1">SnoaL-like domain-containing protein</fullName>
    </recommendedName>
</protein>
<keyword evidence="3" id="KW-1185">Reference proteome</keyword>
<reference evidence="2 3" key="1">
    <citation type="journal article" date="2014" name="Front. Genet.">
        <title>Genome and metabolic network of "Candidatus Phaeomarinobacter ectocarpi" Ec32, a new candidate genus of Alphaproteobacteria frequently associated with brown algae.</title>
        <authorList>
            <person name="Dittami S.M."/>
            <person name="Barbeyron T."/>
            <person name="Boyen C."/>
            <person name="Cambefort J."/>
            <person name="Collet G."/>
            <person name="Delage L."/>
            <person name="Gobet A."/>
            <person name="Groisillier A."/>
            <person name="Leblanc C."/>
            <person name="Michel G."/>
            <person name="Scornet D."/>
            <person name="Siegel A."/>
            <person name="Tapia J.E."/>
            <person name="Tonon T."/>
        </authorList>
    </citation>
    <scope>NUCLEOTIDE SEQUENCE [LARGE SCALE GENOMIC DNA]</scope>
    <source>
        <strain evidence="2 3">Ec32</strain>
    </source>
</reference>
<name>X5M975_9HYPH</name>
<dbReference type="InterPro" id="IPR037401">
    <property type="entry name" value="SnoaL-like"/>
</dbReference>
<evidence type="ECO:0000313" key="3">
    <source>
        <dbReference type="Proteomes" id="UP000032160"/>
    </source>
</evidence>
<dbReference type="SUPFAM" id="SSF54427">
    <property type="entry name" value="NTF2-like"/>
    <property type="match status" value="1"/>
</dbReference>